<comment type="similarity">
    <text evidence="1">Belongs to the FKBP6 family.</text>
</comment>
<keyword evidence="9" id="KW-1185">Reference proteome</keyword>
<dbReference type="SUPFAM" id="SSF54534">
    <property type="entry name" value="FKBP-like"/>
    <property type="match status" value="1"/>
</dbReference>
<dbReference type="InterPro" id="IPR042282">
    <property type="entry name" value="FKBP6/shu"/>
</dbReference>
<dbReference type="GO" id="GO:0003755">
    <property type="term" value="F:peptidyl-prolyl cis-trans isomerase activity"/>
    <property type="evidence" value="ECO:0007669"/>
    <property type="project" value="UniProtKB-KW"/>
</dbReference>
<organism evidence="8 9">
    <name type="scientific">Mythimna separata</name>
    <name type="common">Oriental armyworm</name>
    <name type="synonym">Pseudaletia separata</name>
    <dbReference type="NCBI Taxonomy" id="271217"/>
    <lineage>
        <taxon>Eukaryota</taxon>
        <taxon>Metazoa</taxon>
        <taxon>Ecdysozoa</taxon>
        <taxon>Arthropoda</taxon>
        <taxon>Hexapoda</taxon>
        <taxon>Insecta</taxon>
        <taxon>Pterygota</taxon>
        <taxon>Neoptera</taxon>
        <taxon>Endopterygota</taxon>
        <taxon>Lepidoptera</taxon>
        <taxon>Glossata</taxon>
        <taxon>Ditrysia</taxon>
        <taxon>Noctuoidea</taxon>
        <taxon>Noctuidae</taxon>
        <taxon>Noctuinae</taxon>
        <taxon>Hadenini</taxon>
        <taxon>Mythimna</taxon>
    </lineage>
</organism>
<evidence type="ECO:0000256" key="4">
    <source>
        <dbReference type="PROSITE-ProRule" id="PRU00277"/>
    </source>
</evidence>
<keyword evidence="3 5" id="KW-0802">TPR repeat</keyword>
<evidence type="ECO:0000256" key="2">
    <source>
        <dbReference type="ARBA" id="ARBA00022737"/>
    </source>
</evidence>
<evidence type="ECO:0000256" key="5">
    <source>
        <dbReference type="PROSITE-ProRule" id="PRU00339"/>
    </source>
</evidence>
<feature type="domain" description="PPIase FKBP-type" evidence="7">
    <location>
        <begin position="93"/>
        <end position="181"/>
    </location>
</feature>
<evidence type="ECO:0000256" key="1">
    <source>
        <dbReference type="ARBA" id="ARBA00009648"/>
    </source>
</evidence>
<feature type="region of interest" description="Disordered" evidence="6">
    <location>
        <begin position="421"/>
        <end position="445"/>
    </location>
</feature>
<dbReference type="Gene3D" id="1.25.40.10">
    <property type="entry name" value="Tetratricopeptide repeat domain"/>
    <property type="match status" value="1"/>
</dbReference>
<dbReference type="PROSITE" id="PS50059">
    <property type="entry name" value="FKBP_PPIASE"/>
    <property type="match status" value="1"/>
</dbReference>
<keyword evidence="4" id="KW-0413">Isomerase</keyword>
<dbReference type="SUPFAM" id="SSF48452">
    <property type="entry name" value="TPR-like"/>
    <property type="match status" value="1"/>
</dbReference>
<dbReference type="InterPro" id="IPR011990">
    <property type="entry name" value="TPR-like_helical_dom_sf"/>
</dbReference>
<dbReference type="EMBL" id="JARGEI010000009">
    <property type="protein sequence ID" value="KAJ8726174.1"/>
    <property type="molecule type" value="Genomic_DNA"/>
</dbReference>
<evidence type="ECO:0000259" key="7">
    <source>
        <dbReference type="PROSITE" id="PS50059"/>
    </source>
</evidence>
<reference evidence="8" key="1">
    <citation type="submission" date="2023-03" db="EMBL/GenBank/DDBJ databases">
        <title>Chromosome-level genomes of two armyworms, Mythimna separata and Mythimna loreyi, provide insights into the biosynthesis and reception of sex pheromones.</title>
        <authorList>
            <person name="Zhao H."/>
        </authorList>
    </citation>
    <scope>NUCLEOTIDE SEQUENCE</scope>
    <source>
        <strain evidence="8">BeijingLab</strain>
        <tissue evidence="8">Pupa</tissue>
    </source>
</reference>
<dbReference type="Gene3D" id="3.10.50.40">
    <property type="match status" value="1"/>
</dbReference>
<protein>
    <recommendedName>
        <fullName evidence="4">peptidylprolyl isomerase</fullName>
        <ecNumber evidence="4">5.2.1.8</ecNumber>
    </recommendedName>
</protein>
<dbReference type="Proteomes" id="UP001231518">
    <property type="component" value="Chromosome 10"/>
</dbReference>
<gene>
    <name evidence="8" type="ORF">PYW07_000872</name>
</gene>
<dbReference type="EC" id="5.2.1.8" evidence="4"/>
<dbReference type="PANTHER" id="PTHR46674:SF1">
    <property type="entry name" value="INACTIVE PEPTIDYL-PROLYL CIS-TRANS ISOMERASE FKBP6"/>
    <property type="match status" value="1"/>
</dbReference>
<comment type="catalytic activity">
    <reaction evidence="4">
        <text>[protein]-peptidylproline (omega=180) = [protein]-peptidylproline (omega=0)</text>
        <dbReference type="Rhea" id="RHEA:16237"/>
        <dbReference type="Rhea" id="RHEA-COMP:10747"/>
        <dbReference type="Rhea" id="RHEA-COMP:10748"/>
        <dbReference type="ChEBI" id="CHEBI:83833"/>
        <dbReference type="ChEBI" id="CHEBI:83834"/>
        <dbReference type="EC" id="5.2.1.8"/>
    </reaction>
</comment>
<accession>A0AAD8DVE4</accession>
<dbReference type="GO" id="GO:0034587">
    <property type="term" value="P:piRNA processing"/>
    <property type="evidence" value="ECO:0007669"/>
    <property type="project" value="TreeGrafter"/>
</dbReference>
<evidence type="ECO:0000256" key="3">
    <source>
        <dbReference type="ARBA" id="ARBA00022803"/>
    </source>
</evidence>
<evidence type="ECO:0000313" key="9">
    <source>
        <dbReference type="Proteomes" id="UP001231518"/>
    </source>
</evidence>
<dbReference type="SMART" id="SM00028">
    <property type="entry name" value="TPR"/>
    <property type="match status" value="2"/>
</dbReference>
<sequence length="445" mass="50693">MSSKTMSFMLENGLNLREVVTTGSILHINQDYDESDLKLDEKNDDIALNKIDILGQPVPNFAGLAEKLVAIDDTGFVKKKIIEEGGGLPLHEGCTVSIAFSGYWENEQEPFDVVRLKKPMEVDLKENGLLPGLQMAVKSMLVGEIAVFLLSYKVMYGEMGVPPRIKPKADCVFYIKVTKTILTPKEGKINFSEPNMFERVNHEVKLLYSSGSTLYNTKNYVAAIQCFKKAVNMLHRCRLANEEEEATQEKLLIKLYINLVVCYNKVNKPLLACSACNELNRLRSLWNNPKALFQNAKALRIIGGYDEAQKRLKRAMKLKPDNEEMEAEYKLLMKTWAASRETKQNAETVKEAAIGLISEKFKREVDDLVKNFKMNDDEDQLIIPSYFNSHEIAYFKEVCVRENLFFTKDDQVYPKKCEDVLPDEEASQAGEEQSESDRDLYISKT</sequence>
<evidence type="ECO:0000256" key="6">
    <source>
        <dbReference type="SAM" id="MobiDB-lite"/>
    </source>
</evidence>
<dbReference type="Pfam" id="PF00254">
    <property type="entry name" value="FKBP_C"/>
    <property type="match status" value="1"/>
</dbReference>
<feature type="repeat" description="TPR" evidence="5">
    <location>
        <begin position="289"/>
        <end position="322"/>
    </location>
</feature>
<name>A0AAD8DVE4_MYTSE</name>
<dbReference type="AlphaFoldDB" id="A0AAD8DVE4"/>
<feature type="compositionally biased region" description="Basic and acidic residues" evidence="6">
    <location>
        <begin position="435"/>
        <end position="445"/>
    </location>
</feature>
<proteinExistence type="inferred from homology"/>
<keyword evidence="4" id="KW-0697">Rotamase</keyword>
<dbReference type="GO" id="GO:0007283">
    <property type="term" value="P:spermatogenesis"/>
    <property type="evidence" value="ECO:0007669"/>
    <property type="project" value="TreeGrafter"/>
</dbReference>
<dbReference type="InterPro" id="IPR046357">
    <property type="entry name" value="PPIase_dom_sf"/>
</dbReference>
<dbReference type="PANTHER" id="PTHR46674">
    <property type="entry name" value="INACTIVE PEPTIDYL-PROLYL CIS-TRANS ISOMERASE FKBP6"/>
    <property type="match status" value="1"/>
</dbReference>
<dbReference type="InterPro" id="IPR001179">
    <property type="entry name" value="PPIase_FKBP_dom"/>
</dbReference>
<comment type="caution">
    <text evidence="8">The sequence shown here is derived from an EMBL/GenBank/DDBJ whole genome shotgun (WGS) entry which is preliminary data.</text>
</comment>
<dbReference type="GO" id="GO:0005737">
    <property type="term" value="C:cytoplasm"/>
    <property type="evidence" value="ECO:0007669"/>
    <property type="project" value="TreeGrafter"/>
</dbReference>
<evidence type="ECO:0000313" key="8">
    <source>
        <dbReference type="EMBL" id="KAJ8726174.1"/>
    </source>
</evidence>
<dbReference type="PROSITE" id="PS50005">
    <property type="entry name" value="TPR"/>
    <property type="match status" value="1"/>
</dbReference>
<keyword evidence="2" id="KW-0677">Repeat</keyword>
<dbReference type="InterPro" id="IPR019734">
    <property type="entry name" value="TPR_rpt"/>
</dbReference>
<dbReference type="GO" id="GO:0051879">
    <property type="term" value="F:Hsp90 protein binding"/>
    <property type="evidence" value="ECO:0007669"/>
    <property type="project" value="TreeGrafter"/>
</dbReference>